<evidence type="ECO:0000313" key="4">
    <source>
        <dbReference type="EMBL" id="KAE9081518.1"/>
    </source>
</evidence>
<dbReference type="EMBL" id="QXGA01002173">
    <property type="protein sequence ID" value="KAE9102543.1"/>
    <property type="molecule type" value="Genomic_DNA"/>
</dbReference>
<organism evidence="1 8">
    <name type="scientific">Phytophthora fragariae</name>
    <dbReference type="NCBI Taxonomy" id="53985"/>
    <lineage>
        <taxon>Eukaryota</taxon>
        <taxon>Sar</taxon>
        <taxon>Stramenopiles</taxon>
        <taxon>Oomycota</taxon>
        <taxon>Peronosporomycetes</taxon>
        <taxon>Peronosporales</taxon>
        <taxon>Peronosporaceae</taxon>
        <taxon>Phytophthora</taxon>
    </lineage>
</organism>
<name>A0A6A3DPE4_9STRA</name>
<dbReference type="Proteomes" id="UP000440732">
    <property type="component" value="Unassembled WGS sequence"/>
</dbReference>
<dbReference type="EMBL" id="QXFY01003212">
    <property type="protein sequence ID" value="KAE9287407.1"/>
    <property type="molecule type" value="Genomic_DNA"/>
</dbReference>
<evidence type="ECO:0000313" key="1">
    <source>
        <dbReference type="EMBL" id="KAE8924004.1"/>
    </source>
</evidence>
<dbReference type="EMBL" id="QXGE01002646">
    <property type="protein sequence ID" value="KAE9280245.1"/>
    <property type="molecule type" value="Genomic_DNA"/>
</dbReference>
<evidence type="ECO:0000313" key="5">
    <source>
        <dbReference type="EMBL" id="KAE9102543.1"/>
    </source>
</evidence>
<dbReference type="Proteomes" id="UP000486351">
    <property type="component" value="Unassembled WGS sequence"/>
</dbReference>
<reference evidence="8 9" key="1">
    <citation type="submission" date="2018-08" db="EMBL/GenBank/DDBJ databases">
        <title>Genomic investigation of the strawberry pathogen Phytophthora fragariae indicates pathogenicity is determined by transcriptional variation in three key races.</title>
        <authorList>
            <person name="Adams T.M."/>
            <person name="Armitage A.D."/>
            <person name="Sobczyk M.K."/>
            <person name="Bates H.J."/>
            <person name="Dunwell J.M."/>
            <person name="Nellist C.F."/>
            <person name="Harrison R.J."/>
        </authorList>
    </citation>
    <scope>NUCLEOTIDE SEQUENCE [LARGE SCALE GENOMIC DNA]</scope>
    <source>
        <strain evidence="6 9">A4</strain>
        <strain evidence="5 10">NOV-5</strain>
        <strain evidence="4 11">NOV-71</strain>
        <strain evidence="7 13">NOV-77</strain>
        <strain evidence="1 8">NOV-9</strain>
        <strain evidence="3 14">ONT-3</strain>
        <strain evidence="2 12">SCRP245</strain>
    </source>
</reference>
<dbReference type="EMBL" id="QXGF01002617">
    <property type="protein sequence ID" value="KAE8924004.1"/>
    <property type="molecule type" value="Genomic_DNA"/>
</dbReference>
<evidence type="ECO:0000313" key="6">
    <source>
        <dbReference type="EMBL" id="KAE9280245.1"/>
    </source>
</evidence>
<dbReference type="EMBL" id="QXFW01002207">
    <property type="protein sequence ID" value="KAE8980876.1"/>
    <property type="molecule type" value="Genomic_DNA"/>
</dbReference>
<evidence type="ECO:0000313" key="3">
    <source>
        <dbReference type="EMBL" id="KAE9074792.1"/>
    </source>
</evidence>
<protein>
    <submittedName>
        <fullName evidence="1">Uncharacterized protein</fullName>
    </submittedName>
</protein>
<dbReference type="Proteomes" id="UP000441208">
    <property type="component" value="Unassembled WGS sequence"/>
</dbReference>
<evidence type="ECO:0000313" key="13">
    <source>
        <dbReference type="Proteomes" id="UP000486351"/>
    </source>
</evidence>
<dbReference type="Proteomes" id="UP000437068">
    <property type="component" value="Unassembled WGS sequence"/>
</dbReference>
<evidence type="ECO:0000313" key="10">
    <source>
        <dbReference type="Proteomes" id="UP000440732"/>
    </source>
</evidence>
<dbReference type="Proteomes" id="UP000460718">
    <property type="component" value="Unassembled WGS sequence"/>
</dbReference>
<dbReference type="Proteomes" id="UP000488956">
    <property type="component" value="Unassembled WGS sequence"/>
</dbReference>
<evidence type="ECO:0000313" key="2">
    <source>
        <dbReference type="EMBL" id="KAE8980876.1"/>
    </source>
</evidence>
<evidence type="ECO:0000313" key="9">
    <source>
        <dbReference type="Proteomes" id="UP000437068"/>
    </source>
</evidence>
<evidence type="ECO:0000313" key="14">
    <source>
        <dbReference type="Proteomes" id="UP000488956"/>
    </source>
</evidence>
<dbReference type="Proteomes" id="UP000429523">
    <property type="component" value="Unassembled WGS sequence"/>
</dbReference>
<evidence type="ECO:0000313" key="7">
    <source>
        <dbReference type="EMBL" id="KAE9287407.1"/>
    </source>
</evidence>
<dbReference type="AlphaFoldDB" id="A0A6A3DPE4"/>
<comment type="caution">
    <text evidence="1">The sequence shown here is derived from an EMBL/GenBank/DDBJ whole genome shotgun (WGS) entry which is preliminary data.</text>
</comment>
<proteinExistence type="predicted"/>
<evidence type="ECO:0000313" key="11">
    <source>
        <dbReference type="Proteomes" id="UP000441208"/>
    </source>
</evidence>
<accession>A0A6A3DPE4</accession>
<sequence length="55" mass="6465">MDLLLDPMMLYFPPAHTTIGRWYPGFQHATLQAALDDIDAQEPWRRFYRTLLTVA</sequence>
<dbReference type="EMBL" id="QXFX01002660">
    <property type="protein sequence ID" value="KAE9074792.1"/>
    <property type="molecule type" value="Genomic_DNA"/>
</dbReference>
<evidence type="ECO:0000313" key="12">
    <source>
        <dbReference type="Proteomes" id="UP000460718"/>
    </source>
</evidence>
<evidence type="ECO:0000313" key="8">
    <source>
        <dbReference type="Proteomes" id="UP000429523"/>
    </source>
</evidence>
<dbReference type="EMBL" id="QXFZ01002042">
    <property type="protein sequence ID" value="KAE9081518.1"/>
    <property type="molecule type" value="Genomic_DNA"/>
</dbReference>
<gene>
    <name evidence="6" type="ORF">PF001_g24325</name>
    <name evidence="5" type="ORF">PF006_g22401</name>
    <name evidence="4" type="ORF">PF007_g22629</name>
    <name evidence="7" type="ORF">PF008_g26416</name>
    <name evidence="1" type="ORF">PF009_g25759</name>
    <name evidence="3" type="ORF">PF010_g24540</name>
    <name evidence="2" type="ORF">PF011_g22253</name>
</gene>